<feature type="domain" description="Peptidase S24/S26A/S26B/S26C" evidence="5">
    <location>
        <begin position="92"/>
        <end position="211"/>
    </location>
</feature>
<dbReference type="InterPro" id="IPR036286">
    <property type="entry name" value="LexA/Signal_pep-like_sf"/>
</dbReference>
<dbReference type="InterPro" id="IPR015927">
    <property type="entry name" value="Peptidase_S24_S26A/B/C"/>
</dbReference>
<evidence type="ECO:0000256" key="3">
    <source>
        <dbReference type="ARBA" id="ARBA00023163"/>
    </source>
</evidence>
<dbReference type="AlphaFoldDB" id="A0A7X3S8N7"/>
<evidence type="ECO:0000313" key="7">
    <source>
        <dbReference type="Proteomes" id="UP000433101"/>
    </source>
</evidence>
<protein>
    <submittedName>
        <fullName evidence="6">Helix-turn-helix transcriptional regulator</fullName>
    </submittedName>
</protein>
<dbReference type="InterPro" id="IPR039418">
    <property type="entry name" value="LexA-like"/>
</dbReference>
<sequence length="215" mass="23661">MLSHDRVWAAIDTLARRHGLSPSGLARRAGLDPTTFNPSKRVAGDGRPRWPSTESLAKILEATRSDLTELFDMVTDRDRPDLAGKAPRRTVPLLGIAQAGAGGFFDDGGFPAGTGWDEITFPDDGRESVYALEVTGDSMHPLYRDGDMLIVSPGSAVRRGDRVVVKTLEGEVMAKVLHRQTARNVELHSLNPEHEARTIELKDIEWIARIIWASQ</sequence>
<evidence type="ECO:0000256" key="4">
    <source>
        <dbReference type="SAM" id="MobiDB-lite"/>
    </source>
</evidence>
<keyword evidence="3" id="KW-0804">Transcription</keyword>
<dbReference type="Pfam" id="PF00717">
    <property type="entry name" value="Peptidase_S24"/>
    <property type="match status" value="1"/>
</dbReference>
<dbReference type="GO" id="GO:0003677">
    <property type="term" value="F:DNA binding"/>
    <property type="evidence" value="ECO:0007669"/>
    <property type="project" value="UniProtKB-KW"/>
</dbReference>
<gene>
    <name evidence="6" type="ORF">GR183_13660</name>
</gene>
<feature type="region of interest" description="Disordered" evidence="4">
    <location>
        <begin position="25"/>
        <end position="48"/>
    </location>
</feature>
<keyword evidence="1" id="KW-0805">Transcription regulation</keyword>
<keyword evidence="2" id="KW-0238">DNA-binding</keyword>
<comment type="caution">
    <text evidence="6">The sequence shown here is derived from an EMBL/GenBank/DDBJ whole genome shotgun (WGS) entry which is preliminary data.</text>
</comment>
<evidence type="ECO:0000259" key="5">
    <source>
        <dbReference type="Pfam" id="PF00717"/>
    </source>
</evidence>
<dbReference type="EMBL" id="WUMV01000006">
    <property type="protein sequence ID" value="MXN65955.1"/>
    <property type="molecule type" value="Genomic_DNA"/>
</dbReference>
<keyword evidence="7" id="KW-1185">Reference proteome</keyword>
<dbReference type="Proteomes" id="UP000433101">
    <property type="component" value="Unassembled WGS sequence"/>
</dbReference>
<name>A0A7X3S8N7_9HYPH</name>
<reference evidence="6 7" key="1">
    <citation type="submission" date="2019-12" db="EMBL/GenBank/DDBJ databases">
        <authorList>
            <person name="Li M."/>
        </authorList>
    </citation>
    <scope>NUCLEOTIDE SEQUENCE [LARGE SCALE GENOMIC DNA]</scope>
    <source>
        <strain evidence="6 7">GBMRC 2046</strain>
    </source>
</reference>
<dbReference type="PANTHER" id="PTHR40661:SF3">
    <property type="entry name" value="FELS-1 PROPHAGE TRANSCRIPTIONAL REGULATOR"/>
    <property type="match status" value="1"/>
</dbReference>
<accession>A0A7X3S8N7</accession>
<evidence type="ECO:0000256" key="2">
    <source>
        <dbReference type="ARBA" id="ARBA00023125"/>
    </source>
</evidence>
<dbReference type="CDD" id="cd06529">
    <property type="entry name" value="S24_LexA-like"/>
    <property type="match status" value="1"/>
</dbReference>
<organism evidence="6 7">
    <name type="scientific">Stappia sediminis</name>
    <dbReference type="NCBI Taxonomy" id="2692190"/>
    <lineage>
        <taxon>Bacteria</taxon>
        <taxon>Pseudomonadati</taxon>
        <taxon>Pseudomonadota</taxon>
        <taxon>Alphaproteobacteria</taxon>
        <taxon>Hyphomicrobiales</taxon>
        <taxon>Stappiaceae</taxon>
        <taxon>Stappia</taxon>
    </lineage>
</organism>
<dbReference type="Gene3D" id="2.10.109.10">
    <property type="entry name" value="Umud Fragment, subunit A"/>
    <property type="match status" value="1"/>
</dbReference>
<evidence type="ECO:0000313" key="6">
    <source>
        <dbReference type="EMBL" id="MXN65955.1"/>
    </source>
</evidence>
<dbReference type="PANTHER" id="PTHR40661">
    <property type="match status" value="1"/>
</dbReference>
<evidence type="ECO:0000256" key="1">
    <source>
        <dbReference type="ARBA" id="ARBA00023015"/>
    </source>
</evidence>
<dbReference type="SUPFAM" id="SSF51306">
    <property type="entry name" value="LexA/Signal peptidase"/>
    <property type="match status" value="1"/>
</dbReference>
<proteinExistence type="predicted"/>